<sequence>MTRTRMEMQGPMTGFLGYSMIPFDNHHTCILIEYHHIHHWTFFKQSTMVELLGMGFAPGPARLLIDGMPLFEHVLRTTPEDPSFGDL</sequence>
<accession>A0A0L6V4B4</accession>
<dbReference type="VEuPathDB" id="FungiDB:VP01_2703g2"/>
<dbReference type="OrthoDB" id="2495853at2759"/>
<comment type="caution">
    <text evidence="1">The sequence shown here is derived from an EMBL/GenBank/DDBJ whole genome shotgun (WGS) entry which is preliminary data.</text>
</comment>
<keyword evidence="2" id="KW-1185">Reference proteome</keyword>
<dbReference type="Proteomes" id="UP000037035">
    <property type="component" value="Unassembled WGS sequence"/>
</dbReference>
<name>A0A0L6V4B4_9BASI</name>
<reference evidence="1 2" key="1">
    <citation type="submission" date="2015-08" db="EMBL/GenBank/DDBJ databases">
        <title>Next Generation Sequencing and Analysis of the Genome of Puccinia sorghi L Schw, the Causal Agent of Maize Common Rust.</title>
        <authorList>
            <person name="Rochi L."/>
            <person name="Burguener G."/>
            <person name="Darino M."/>
            <person name="Turjanski A."/>
            <person name="Kreff E."/>
            <person name="Dieguez M.J."/>
            <person name="Sacco F."/>
        </authorList>
    </citation>
    <scope>NUCLEOTIDE SEQUENCE [LARGE SCALE GENOMIC DNA]</scope>
    <source>
        <strain evidence="1 2">RO10H11247</strain>
    </source>
</reference>
<protein>
    <submittedName>
        <fullName evidence="1">Uncharacterized protein</fullName>
    </submittedName>
</protein>
<evidence type="ECO:0000313" key="2">
    <source>
        <dbReference type="Proteomes" id="UP000037035"/>
    </source>
</evidence>
<proteinExistence type="predicted"/>
<dbReference type="EMBL" id="LAVV01007617">
    <property type="protein sequence ID" value="KNZ55347.1"/>
    <property type="molecule type" value="Genomic_DNA"/>
</dbReference>
<gene>
    <name evidence="1" type="ORF">VP01_2703g2</name>
</gene>
<evidence type="ECO:0000313" key="1">
    <source>
        <dbReference type="EMBL" id="KNZ55347.1"/>
    </source>
</evidence>
<organism evidence="1 2">
    <name type="scientific">Puccinia sorghi</name>
    <dbReference type="NCBI Taxonomy" id="27349"/>
    <lineage>
        <taxon>Eukaryota</taxon>
        <taxon>Fungi</taxon>
        <taxon>Dikarya</taxon>
        <taxon>Basidiomycota</taxon>
        <taxon>Pucciniomycotina</taxon>
        <taxon>Pucciniomycetes</taxon>
        <taxon>Pucciniales</taxon>
        <taxon>Pucciniaceae</taxon>
        <taxon>Puccinia</taxon>
    </lineage>
</organism>
<dbReference type="AlphaFoldDB" id="A0A0L6V4B4"/>